<proteinExistence type="predicted"/>
<comment type="caution">
    <text evidence="2">The sequence shown here is derived from an EMBL/GenBank/DDBJ whole genome shotgun (WGS) entry which is preliminary data.</text>
</comment>
<evidence type="ECO:0000259" key="1">
    <source>
        <dbReference type="Pfam" id="PF00717"/>
    </source>
</evidence>
<reference evidence="2 3" key="1">
    <citation type="submission" date="2016-02" db="EMBL/GenBank/DDBJ databases">
        <title>Draft Genome for Tepidibacillus decaturensis nov. sp. Strain Z9, an Anaerobic, Moderately Thermophilic and Heterotrophic Bacterium from Deep Subsurface of the Illinois Basin, USA.</title>
        <authorList>
            <person name="Dong Y."/>
            <person name="Chang J.Y."/>
            <person name="Sanford R."/>
            <person name="Fouke B.W."/>
        </authorList>
    </citation>
    <scope>NUCLEOTIDE SEQUENCE [LARGE SCALE GENOMIC DNA]</scope>
    <source>
        <strain evidence="2 3">Z9</strain>
    </source>
</reference>
<dbReference type="OrthoDB" id="9832419at2"/>
<keyword evidence="3" id="KW-1185">Reference proteome</keyword>
<feature type="domain" description="Peptidase S24/S26A/S26B/S26C" evidence="1">
    <location>
        <begin position="34"/>
        <end position="114"/>
    </location>
</feature>
<dbReference type="InterPro" id="IPR036286">
    <property type="entry name" value="LexA/Signal_pep-like_sf"/>
</dbReference>
<sequence length="155" mass="17848">MLIEIRSNISSLTKRGLYDAYEMGMVEANYPINVDYALQINDYGLNSLGIDQGDILLVERVRWVSSPIQLVVAVMDDEMVARVFTQREDESIHLLADGVEDIVVYPDELNIIGTCLYFIKPETGEIKTINAEDMLIKRERFRGRYNERTRAKAWI</sequence>
<accession>A0A135L1U4</accession>
<dbReference type="EMBL" id="LSKU01000001">
    <property type="protein sequence ID" value="KXG42849.1"/>
    <property type="molecule type" value="Genomic_DNA"/>
</dbReference>
<evidence type="ECO:0000313" key="2">
    <source>
        <dbReference type="EMBL" id="KXG42849.1"/>
    </source>
</evidence>
<dbReference type="SUPFAM" id="SSF51306">
    <property type="entry name" value="LexA/Signal peptidase"/>
    <property type="match status" value="1"/>
</dbReference>
<evidence type="ECO:0000313" key="3">
    <source>
        <dbReference type="Proteomes" id="UP000070352"/>
    </source>
</evidence>
<dbReference type="AlphaFoldDB" id="A0A135L1U4"/>
<dbReference type="Pfam" id="PF00717">
    <property type="entry name" value="Peptidase_S24"/>
    <property type="match status" value="1"/>
</dbReference>
<gene>
    <name evidence="2" type="ORF">U473_01500</name>
</gene>
<name>A0A135L1U4_9BACI</name>
<dbReference type="InterPro" id="IPR015927">
    <property type="entry name" value="Peptidase_S24_S26A/B/C"/>
</dbReference>
<dbReference type="Gene3D" id="2.10.109.10">
    <property type="entry name" value="Umud Fragment, subunit A"/>
    <property type="match status" value="1"/>
</dbReference>
<protein>
    <recommendedName>
        <fullName evidence="1">Peptidase S24/S26A/S26B/S26C domain-containing protein</fullName>
    </recommendedName>
</protein>
<dbReference type="RefSeq" id="WP_068722685.1">
    <property type="nucleotide sequence ID" value="NZ_LSKU01000001.1"/>
</dbReference>
<dbReference type="Proteomes" id="UP000070352">
    <property type="component" value="Unassembled WGS sequence"/>
</dbReference>
<organism evidence="2 3">
    <name type="scientific">Tepidibacillus decaturensis</name>
    <dbReference type="NCBI Taxonomy" id="1413211"/>
    <lineage>
        <taxon>Bacteria</taxon>
        <taxon>Bacillati</taxon>
        <taxon>Bacillota</taxon>
        <taxon>Bacilli</taxon>
        <taxon>Bacillales</taxon>
        <taxon>Bacillaceae</taxon>
        <taxon>Tepidibacillus</taxon>
    </lineage>
</organism>